<feature type="compositionally biased region" description="Basic residues" evidence="3">
    <location>
        <begin position="1"/>
        <end position="10"/>
    </location>
</feature>
<dbReference type="AlphaFoldDB" id="A0AAV9WJW7"/>
<keyword evidence="2" id="KW-0804">Transcription</keyword>
<name>A0AAV9WJW7_9PEZI</name>
<evidence type="ECO:0000313" key="4">
    <source>
        <dbReference type="EMBL" id="KAK6509839.1"/>
    </source>
</evidence>
<dbReference type="Pfam" id="PF08624">
    <property type="entry name" value="CRC_subunit"/>
    <property type="match status" value="1"/>
</dbReference>
<sequence length="493" mass="55114">MGGATRPRRSTRQEEKEKEKEKEKQPTPLPESPSNDEEDEEEEEDPAEQSDASEEPVVEQPTRRRGRPPRKATVVVEPQPIDDFDETETPGPGSPTGADSPSNMPPRRRGRGRPSSSGIGGRTRGTRGGPSHTTSVPSDKFGNEQQVTNNEIDLPEDPSGELKVDKDGNLLGGRQYRCRTFTMMNRGEQLYMLSTEPARCAGFRDSYLFFQRHKQLYKIICNDEEKFDLIKRNIIPHSYKGRAIGVCTARSVFREFGARMIVGGKRVTDDYYEQAARMRGDREGEIADPDDRLPPPGVPYNQNQYVAWHGASSVYHQSAPAIIETKTSSAGGLLTVTNKKKKLTDHNWMLEIAQNTADYNKLLANHRARTLPGLYEPHTNQMHFPSDSYPSAAKFEKVSDSMLPVEQFFDPSVPDEKRKYPLGASATVEEYTITPAVTMPLSPREYAQGRGIMSIDPSIYADQPPEIRKAIMAQVEAEKAHLAQLGIKLLPSN</sequence>
<feature type="compositionally biased region" description="Acidic residues" evidence="3">
    <location>
        <begin position="34"/>
        <end position="57"/>
    </location>
</feature>
<gene>
    <name evidence="4" type="ORF">TWF481_004568</name>
</gene>
<dbReference type="InterPro" id="IPR013933">
    <property type="entry name" value="CRC_Rsc7/Swp82"/>
</dbReference>
<dbReference type="GO" id="GO:0016586">
    <property type="term" value="C:RSC-type complex"/>
    <property type="evidence" value="ECO:0007669"/>
    <property type="project" value="TreeGrafter"/>
</dbReference>
<evidence type="ECO:0000256" key="2">
    <source>
        <dbReference type="ARBA" id="ARBA00023163"/>
    </source>
</evidence>
<feature type="region of interest" description="Disordered" evidence="3">
    <location>
        <begin position="1"/>
        <end position="144"/>
    </location>
</feature>
<dbReference type="Proteomes" id="UP001370758">
    <property type="component" value="Unassembled WGS sequence"/>
</dbReference>
<dbReference type="PANTHER" id="PTHR22597">
    <property type="entry name" value="POLYCOMB GROUP PROTEIN"/>
    <property type="match status" value="1"/>
</dbReference>
<reference evidence="4 5" key="1">
    <citation type="submission" date="2023-08" db="EMBL/GenBank/DDBJ databases">
        <authorList>
            <person name="Palmer J.M."/>
        </authorList>
    </citation>
    <scope>NUCLEOTIDE SEQUENCE [LARGE SCALE GENOMIC DNA]</scope>
    <source>
        <strain evidence="4 5">TWF481</strain>
    </source>
</reference>
<comment type="caution">
    <text evidence="4">The sequence shown here is derived from an EMBL/GenBank/DDBJ whole genome shotgun (WGS) entry which is preliminary data.</text>
</comment>
<feature type="compositionally biased region" description="Basic and acidic residues" evidence="3">
    <location>
        <begin position="11"/>
        <end position="25"/>
    </location>
</feature>
<keyword evidence="1" id="KW-0805">Transcription regulation</keyword>
<feature type="compositionally biased region" description="Gly residues" evidence="3">
    <location>
        <begin position="118"/>
        <end position="128"/>
    </location>
</feature>
<evidence type="ECO:0000313" key="5">
    <source>
        <dbReference type="Proteomes" id="UP001370758"/>
    </source>
</evidence>
<evidence type="ECO:0008006" key="6">
    <source>
        <dbReference type="Google" id="ProtNLM"/>
    </source>
</evidence>
<evidence type="ECO:0000256" key="1">
    <source>
        <dbReference type="ARBA" id="ARBA00023015"/>
    </source>
</evidence>
<dbReference type="GO" id="GO:0031490">
    <property type="term" value="F:chromatin DNA binding"/>
    <property type="evidence" value="ECO:0007669"/>
    <property type="project" value="TreeGrafter"/>
</dbReference>
<protein>
    <recommendedName>
        <fullName evidence="6">Nuclear localization protein</fullName>
    </recommendedName>
</protein>
<accession>A0AAV9WJW7</accession>
<keyword evidence="5" id="KW-1185">Reference proteome</keyword>
<organism evidence="4 5">
    <name type="scientific">Arthrobotrys musiformis</name>
    <dbReference type="NCBI Taxonomy" id="47236"/>
    <lineage>
        <taxon>Eukaryota</taxon>
        <taxon>Fungi</taxon>
        <taxon>Dikarya</taxon>
        <taxon>Ascomycota</taxon>
        <taxon>Pezizomycotina</taxon>
        <taxon>Orbiliomycetes</taxon>
        <taxon>Orbiliales</taxon>
        <taxon>Orbiliaceae</taxon>
        <taxon>Arthrobotrys</taxon>
    </lineage>
</organism>
<dbReference type="EMBL" id="JAVHJL010000002">
    <property type="protein sequence ID" value="KAK6509839.1"/>
    <property type="molecule type" value="Genomic_DNA"/>
</dbReference>
<dbReference type="PANTHER" id="PTHR22597:SF3">
    <property type="entry name" value="CHROMATIN STRUCTURE-REMODELING COMPLEX SUBUNIT RSC7"/>
    <property type="match status" value="1"/>
</dbReference>
<evidence type="ECO:0000256" key="3">
    <source>
        <dbReference type="SAM" id="MobiDB-lite"/>
    </source>
</evidence>
<proteinExistence type="predicted"/>